<sequence length="119" mass="13283">MTTFLCLLLWLLGITEAQKLVVIVGEPKDSVEHTSTASLIYLDCDYLKKKEYGVLPRKHGMMSDFVFNWRTGQEFLNFTQESDFSKRSSCDEASSPIMSSVLPQITSAGLKNGVPATKD</sequence>
<feature type="chain" id="PRO_5002148947" evidence="1">
    <location>
        <begin position="18"/>
        <end position="119"/>
    </location>
</feature>
<dbReference type="AlphaFoldDB" id="A0A0C2G0X1"/>
<evidence type="ECO:0000313" key="2">
    <source>
        <dbReference type="EMBL" id="KIH50701.1"/>
    </source>
</evidence>
<protein>
    <submittedName>
        <fullName evidence="2">Uncharacterized protein</fullName>
    </submittedName>
</protein>
<evidence type="ECO:0000256" key="1">
    <source>
        <dbReference type="SAM" id="SignalP"/>
    </source>
</evidence>
<dbReference type="OrthoDB" id="415411at2759"/>
<dbReference type="Proteomes" id="UP000054047">
    <property type="component" value="Unassembled WGS sequence"/>
</dbReference>
<organism evidence="2 3">
    <name type="scientific">Ancylostoma duodenale</name>
    <dbReference type="NCBI Taxonomy" id="51022"/>
    <lineage>
        <taxon>Eukaryota</taxon>
        <taxon>Metazoa</taxon>
        <taxon>Ecdysozoa</taxon>
        <taxon>Nematoda</taxon>
        <taxon>Chromadorea</taxon>
        <taxon>Rhabditida</taxon>
        <taxon>Rhabditina</taxon>
        <taxon>Rhabditomorpha</taxon>
        <taxon>Strongyloidea</taxon>
        <taxon>Ancylostomatidae</taxon>
        <taxon>Ancylostomatinae</taxon>
        <taxon>Ancylostoma</taxon>
    </lineage>
</organism>
<feature type="signal peptide" evidence="1">
    <location>
        <begin position="1"/>
        <end position="17"/>
    </location>
</feature>
<accession>A0A0C2G0X1</accession>
<proteinExistence type="predicted"/>
<evidence type="ECO:0000313" key="3">
    <source>
        <dbReference type="Proteomes" id="UP000054047"/>
    </source>
</evidence>
<gene>
    <name evidence="2" type="ORF">ANCDUO_19217</name>
</gene>
<keyword evidence="3" id="KW-1185">Reference proteome</keyword>
<name>A0A0C2G0X1_9BILA</name>
<reference evidence="2 3" key="1">
    <citation type="submission" date="2013-12" db="EMBL/GenBank/DDBJ databases">
        <title>Draft genome of the parsitic nematode Ancylostoma duodenale.</title>
        <authorList>
            <person name="Mitreva M."/>
        </authorList>
    </citation>
    <scope>NUCLEOTIDE SEQUENCE [LARGE SCALE GENOMIC DNA]</scope>
    <source>
        <strain evidence="2 3">Zhejiang</strain>
    </source>
</reference>
<keyword evidence="1" id="KW-0732">Signal</keyword>
<dbReference type="EMBL" id="KN748939">
    <property type="protein sequence ID" value="KIH50701.1"/>
    <property type="molecule type" value="Genomic_DNA"/>
</dbReference>